<evidence type="ECO:0000256" key="1">
    <source>
        <dbReference type="SAM" id="MobiDB-lite"/>
    </source>
</evidence>
<dbReference type="Proteomes" id="UP000694864">
    <property type="component" value="Chromosome 16"/>
</dbReference>
<evidence type="ECO:0000313" key="4">
    <source>
        <dbReference type="RefSeq" id="XP_010472879.1"/>
    </source>
</evidence>
<reference evidence="3" key="1">
    <citation type="journal article" date="2014" name="Nat. Commun.">
        <title>The emerging biofuel crop Camelina sativa retains a highly undifferentiated hexaploid genome structure.</title>
        <authorList>
            <person name="Kagale S."/>
            <person name="Koh C."/>
            <person name="Nixon J."/>
            <person name="Bollina V."/>
            <person name="Clarke W.E."/>
            <person name="Tuteja R."/>
            <person name="Spillane C."/>
            <person name="Robinson S.J."/>
            <person name="Links M.G."/>
            <person name="Clarke C."/>
            <person name="Higgins E.E."/>
            <person name="Huebert T."/>
            <person name="Sharpe A.G."/>
            <person name="Parkin I.A."/>
        </authorList>
    </citation>
    <scope>NUCLEOTIDE SEQUENCE [LARGE SCALE GENOMIC DNA]</scope>
    <source>
        <strain evidence="3">cv. DH55</strain>
    </source>
</reference>
<feature type="domain" description="Factor of DNA methylation 1-5/IDN2" evidence="2">
    <location>
        <begin position="129"/>
        <end position="259"/>
    </location>
</feature>
<evidence type="ECO:0000259" key="2">
    <source>
        <dbReference type="Pfam" id="PF03469"/>
    </source>
</evidence>
<dbReference type="GeneID" id="104752440"/>
<dbReference type="RefSeq" id="XP_010472879.1">
    <property type="nucleotide sequence ID" value="XM_010474577.2"/>
</dbReference>
<dbReference type="InterPro" id="IPR045177">
    <property type="entry name" value="FDM1-5/IDN2"/>
</dbReference>
<evidence type="ECO:0000313" key="3">
    <source>
        <dbReference type="Proteomes" id="UP000694864"/>
    </source>
</evidence>
<sequence length="261" mass="30714">MMKETTTTQQKRKMKERNDLNEEQKRVLQEMNVKIEKVVSQGIHKLIKGIKEEEINKVKEEMDRKMDEMRKKLEDYRLEIEDLENVNKALVLKERQSNDELQEARKELKRGFSDLSDGVESTTSTIGIKRMGEIDMKPFLDLSCKRRLRSGKVEDQVTLCSEWQRLVKDPEWNPFKRVGSGENMKEVVDEDDDRLKKLGEEWGEEVKKAVKTALEELNEYNATGRYPVPILWNFEQDRQAKLKEGIAHMTDEIKTLKKKLA</sequence>
<dbReference type="InterPro" id="IPR005379">
    <property type="entry name" value="FDM1-5/IDN2_XH"/>
</dbReference>
<keyword evidence="3" id="KW-1185">Reference proteome</keyword>
<name>A0ABM0WLP4_CAMSA</name>
<protein>
    <submittedName>
        <fullName evidence="4">Factor of DNA methylation 1-like</fullName>
    </submittedName>
</protein>
<dbReference type="PANTHER" id="PTHR21596:SF53">
    <property type="entry name" value="FACTOR OF DNA METHYLATION 5-RELATED"/>
    <property type="match status" value="1"/>
</dbReference>
<accession>A0ABM0WLP4</accession>
<gene>
    <name evidence="4" type="primary">LOC104752440</name>
</gene>
<proteinExistence type="predicted"/>
<dbReference type="PANTHER" id="PTHR21596">
    <property type="entry name" value="RIBONUCLEASE P SUBUNIT P38"/>
    <property type="match status" value="1"/>
</dbReference>
<reference evidence="4" key="2">
    <citation type="submission" date="2025-08" db="UniProtKB">
        <authorList>
            <consortium name="RefSeq"/>
        </authorList>
    </citation>
    <scope>IDENTIFICATION</scope>
    <source>
        <tissue evidence="4">Leaf</tissue>
    </source>
</reference>
<organism evidence="3 4">
    <name type="scientific">Camelina sativa</name>
    <name type="common">False flax</name>
    <name type="synonym">Myagrum sativum</name>
    <dbReference type="NCBI Taxonomy" id="90675"/>
    <lineage>
        <taxon>Eukaryota</taxon>
        <taxon>Viridiplantae</taxon>
        <taxon>Streptophyta</taxon>
        <taxon>Embryophyta</taxon>
        <taxon>Tracheophyta</taxon>
        <taxon>Spermatophyta</taxon>
        <taxon>Magnoliopsida</taxon>
        <taxon>eudicotyledons</taxon>
        <taxon>Gunneridae</taxon>
        <taxon>Pentapetalae</taxon>
        <taxon>rosids</taxon>
        <taxon>malvids</taxon>
        <taxon>Brassicales</taxon>
        <taxon>Brassicaceae</taxon>
        <taxon>Camelineae</taxon>
        <taxon>Camelina</taxon>
    </lineage>
</organism>
<feature type="region of interest" description="Disordered" evidence="1">
    <location>
        <begin position="1"/>
        <end position="24"/>
    </location>
</feature>
<dbReference type="Pfam" id="PF03469">
    <property type="entry name" value="XH"/>
    <property type="match status" value="1"/>
</dbReference>